<dbReference type="InterPro" id="IPR006311">
    <property type="entry name" value="TAT_signal"/>
</dbReference>
<dbReference type="AlphaFoldDB" id="A0A9X0QH35"/>
<evidence type="ECO:0000313" key="2">
    <source>
        <dbReference type="Proteomes" id="UP000535182"/>
    </source>
</evidence>
<keyword evidence="2" id="KW-1185">Reference proteome</keyword>
<dbReference type="Proteomes" id="UP000535182">
    <property type="component" value="Unassembled WGS sequence"/>
</dbReference>
<evidence type="ECO:0000313" key="1">
    <source>
        <dbReference type="EMBL" id="MBB5330303.1"/>
    </source>
</evidence>
<name>A0A9X0QH35_9BACT</name>
<gene>
    <name evidence="1" type="ORF">HDF14_003936</name>
</gene>
<accession>A0A9X0QH35</accession>
<dbReference type="EMBL" id="JACHEB010000009">
    <property type="protein sequence ID" value="MBB5330303.1"/>
    <property type="molecule type" value="Genomic_DNA"/>
</dbReference>
<reference evidence="1 2" key="1">
    <citation type="submission" date="2020-08" db="EMBL/GenBank/DDBJ databases">
        <title>Genomic Encyclopedia of Type Strains, Phase IV (KMG-V): Genome sequencing to study the core and pangenomes of soil and plant-associated prokaryotes.</title>
        <authorList>
            <person name="Whitman W."/>
        </authorList>
    </citation>
    <scope>NUCLEOTIDE SEQUENCE [LARGE SCALE GENOMIC DNA]</scope>
    <source>
        <strain evidence="1 2">X5P2</strain>
    </source>
</reference>
<organism evidence="1 2">
    <name type="scientific">Tunturiibacter gelidiferens</name>
    <dbReference type="NCBI Taxonomy" id="3069689"/>
    <lineage>
        <taxon>Bacteria</taxon>
        <taxon>Pseudomonadati</taxon>
        <taxon>Acidobacteriota</taxon>
        <taxon>Terriglobia</taxon>
        <taxon>Terriglobales</taxon>
        <taxon>Acidobacteriaceae</taxon>
        <taxon>Tunturiibacter</taxon>
    </lineage>
</organism>
<comment type="caution">
    <text evidence="1">The sequence shown here is derived from an EMBL/GenBank/DDBJ whole genome shotgun (WGS) entry which is preliminary data.</text>
</comment>
<dbReference type="PROSITE" id="PS51318">
    <property type="entry name" value="TAT"/>
    <property type="match status" value="1"/>
</dbReference>
<evidence type="ECO:0008006" key="3">
    <source>
        <dbReference type="Google" id="ProtNLM"/>
    </source>
</evidence>
<proteinExistence type="predicted"/>
<dbReference type="RefSeq" id="WP_260698382.1">
    <property type="nucleotide sequence ID" value="NZ_JACHEB010000009.1"/>
</dbReference>
<protein>
    <recommendedName>
        <fullName evidence="3">Twin-arginine translocation signal domain-containing protein</fullName>
    </recommendedName>
</protein>
<sequence>MTMLERRDFLKLLASAGAASAFEAGFAFGFEGKPLTPGTYAPGRIPNEFSLLLPGEREALKNAPTVSAIANEDVTAKAGGHTGHLKPGDALDGWMLITIVDMNGVETAVFEKHVTHRGAIAYVTAERGTIACIPKQIGDLSKIRPRPTNTPDGVKLERTAQYIPGPDAAGLYLLQSTEDPCYENVAALGAEYIGWTLVANEQGGPKASLYLEPDGSSRRPAQSASADEVWAPDELGAYFDPAELLAGDGPQLYKYKAGWSKRTLLGGYLPVADIGVWNSDHGCGYETMVLLPAGVDAKPMGRVRSMIPEIEVTRHAGRRELLKGTDGRSYLDRYWNCSPQSFYVALAGIWNRWSSLYESTMPIEIPDEWLLNAARAGITLSRCSYRGLEPTYQIGEGGYTKIPERSHALFPVAHYEFIWALQLWGLTDDADSYFQNYLEKYVLPNGDFLYNTQDQVEGPLNIGIFLANSARSFDYKRNLQSLELRLPILERMIGFVLKRYEDSKRHFASTDRRYGLIYGSPEADLGDPNNDFPASHPFYYQNSVCVWRGLKEHARCLRLAAEAKKSDTLRAASERYEAIASEMRGNIQRSLEATLTLRAADMRAAGITPFTPDDIDHRPTELSSYENHRFMQDWFLADWGDPALDIGHLRHRELAGMQIVGLHTDGAVARTSNFMDHGSLSVKIRQEDYRPFLLNLYALVCYAGDSGNFYAPEDAWIPGSYAGEGSRYGWSAVVNSTLQPTVGLRWLLCYEETDVIRCHLQKAAPRHWFAKGQRISVANCPTKFGLITWMTEAESGGGWRVTVEVSPGFSGDIVVHIHSPSAKELHTTSMGSIEGSAILLPASSFAINSKVVINVT</sequence>